<sequence length="349" mass="37620">MSKLMNNVPPRVQAATVRATYALPKALRRLLVGAPIRIDGQELALDAQLLLVLEKLAGYKLADGTPVQARERLAASKALVSGPPIEPVAVRGLTIENDIPARFYTPDGLGEDVPLLVYYHGGGWVVGSLDSHDNLCRFLAIEAGVKVLSVDYRLAPEHRFPAAADDALTAFHWAVKNAAELGIDPDRIAVGGDSAGGNLAAVTAHQAVQAGGPKPVFQLLFYPAVDASVRRRSRELFAEGFFLTSDDMDWFSDHYCPDLAERSDPRFSVLLAEDLTNMPPAYVATAGFDPLRDEGEAYAEKLKESGVATIARRHPDLIHGYATFIGVGTRFKEATYEAAATLKTALALT</sequence>
<evidence type="ECO:0000256" key="2">
    <source>
        <dbReference type="ARBA" id="ARBA00022801"/>
    </source>
</evidence>
<proteinExistence type="inferred from homology"/>
<dbReference type="InterPro" id="IPR050300">
    <property type="entry name" value="GDXG_lipolytic_enzyme"/>
</dbReference>
<reference evidence="5" key="1">
    <citation type="submission" date="2016-10" db="EMBL/GenBank/DDBJ databases">
        <authorList>
            <person name="Varghese N."/>
            <person name="Submissions S."/>
        </authorList>
    </citation>
    <scope>NUCLEOTIDE SEQUENCE [LARGE SCALE GENOMIC DNA]</scope>
    <source>
        <strain evidence="5">IBRC-M 10655</strain>
    </source>
</reference>
<evidence type="ECO:0000259" key="3">
    <source>
        <dbReference type="Pfam" id="PF07859"/>
    </source>
</evidence>
<protein>
    <submittedName>
        <fullName evidence="4">Acetyl esterase</fullName>
    </submittedName>
</protein>
<accession>A0A1H0T3A4</accession>
<name>A0A1H0T3A4_9PSEU</name>
<feature type="domain" description="Alpha/beta hydrolase fold-3" evidence="3">
    <location>
        <begin position="116"/>
        <end position="322"/>
    </location>
</feature>
<dbReference type="Proteomes" id="UP000199651">
    <property type="component" value="Unassembled WGS sequence"/>
</dbReference>
<dbReference type="EMBL" id="FNJB01000009">
    <property type="protein sequence ID" value="SDP48046.1"/>
    <property type="molecule type" value="Genomic_DNA"/>
</dbReference>
<keyword evidence="2" id="KW-0378">Hydrolase</keyword>
<dbReference type="RefSeq" id="WP_091380157.1">
    <property type="nucleotide sequence ID" value="NZ_FNDV01000011.1"/>
</dbReference>
<dbReference type="Pfam" id="PF07859">
    <property type="entry name" value="Abhydrolase_3"/>
    <property type="match status" value="1"/>
</dbReference>
<dbReference type="STRING" id="504798.SAMN05421871_111148"/>
<gene>
    <name evidence="4" type="ORF">SAMN05192558_109226</name>
</gene>
<keyword evidence="5" id="KW-1185">Reference proteome</keyword>
<evidence type="ECO:0000256" key="1">
    <source>
        <dbReference type="ARBA" id="ARBA00010515"/>
    </source>
</evidence>
<evidence type="ECO:0000313" key="4">
    <source>
        <dbReference type="EMBL" id="SDP48046.1"/>
    </source>
</evidence>
<dbReference type="SUPFAM" id="SSF53474">
    <property type="entry name" value="alpha/beta-Hydrolases"/>
    <property type="match status" value="1"/>
</dbReference>
<dbReference type="InterPro" id="IPR029058">
    <property type="entry name" value="AB_hydrolase_fold"/>
</dbReference>
<evidence type="ECO:0000313" key="5">
    <source>
        <dbReference type="Proteomes" id="UP000199651"/>
    </source>
</evidence>
<dbReference type="PANTHER" id="PTHR48081:SF8">
    <property type="entry name" value="ALPHA_BETA HYDROLASE FOLD-3 DOMAIN-CONTAINING PROTEIN-RELATED"/>
    <property type="match status" value="1"/>
</dbReference>
<dbReference type="OrthoDB" id="3206739at2"/>
<dbReference type="FunFam" id="3.40.50.1820:FF:000089">
    <property type="entry name" value="Alpha/beta hydrolase"/>
    <property type="match status" value="1"/>
</dbReference>
<dbReference type="Gene3D" id="3.40.50.1820">
    <property type="entry name" value="alpha/beta hydrolase"/>
    <property type="match status" value="1"/>
</dbReference>
<comment type="similarity">
    <text evidence="1">Belongs to the 'GDXG' lipolytic enzyme family.</text>
</comment>
<dbReference type="AlphaFoldDB" id="A0A1H0T3A4"/>
<dbReference type="GO" id="GO:0016787">
    <property type="term" value="F:hydrolase activity"/>
    <property type="evidence" value="ECO:0007669"/>
    <property type="project" value="UniProtKB-KW"/>
</dbReference>
<dbReference type="PANTHER" id="PTHR48081">
    <property type="entry name" value="AB HYDROLASE SUPERFAMILY PROTEIN C4A8.06C"/>
    <property type="match status" value="1"/>
</dbReference>
<organism evidence="4 5">
    <name type="scientific">Actinokineospora alba</name>
    <dbReference type="NCBI Taxonomy" id="504798"/>
    <lineage>
        <taxon>Bacteria</taxon>
        <taxon>Bacillati</taxon>
        <taxon>Actinomycetota</taxon>
        <taxon>Actinomycetes</taxon>
        <taxon>Pseudonocardiales</taxon>
        <taxon>Pseudonocardiaceae</taxon>
        <taxon>Actinokineospora</taxon>
    </lineage>
</organism>
<dbReference type="InterPro" id="IPR013094">
    <property type="entry name" value="AB_hydrolase_3"/>
</dbReference>